<reference evidence="5 6" key="1">
    <citation type="submission" date="2022-11" db="EMBL/GenBank/DDBJ databases">
        <title>Spartinivicinus poritis sp. nov., isolated from scleractinian coral Porites lutea.</title>
        <authorList>
            <person name="Zhang G."/>
            <person name="Cai L."/>
            <person name="Wei Q."/>
        </authorList>
    </citation>
    <scope>NUCLEOTIDE SEQUENCE [LARGE SCALE GENOMIC DNA]</scope>
    <source>
        <strain evidence="5 6">A2-2</strain>
    </source>
</reference>
<accession>A0ABT5U5U4</accession>
<dbReference type="RefSeq" id="WP_274688097.1">
    <property type="nucleotide sequence ID" value="NZ_JAPMOU010000006.1"/>
</dbReference>
<dbReference type="InterPro" id="IPR008930">
    <property type="entry name" value="Terpenoid_cyclase/PrenylTrfase"/>
</dbReference>
<dbReference type="CDD" id="cd00688">
    <property type="entry name" value="ISOPREN_C2_like"/>
    <property type="match status" value="1"/>
</dbReference>
<evidence type="ECO:0000256" key="1">
    <source>
        <dbReference type="ARBA" id="ARBA00022737"/>
    </source>
</evidence>
<dbReference type="SUPFAM" id="SSF48239">
    <property type="entry name" value="Terpenoid cyclases/Protein prenyltransferases"/>
    <property type="match status" value="1"/>
</dbReference>
<feature type="compositionally biased region" description="Acidic residues" evidence="2">
    <location>
        <begin position="486"/>
        <end position="498"/>
    </location>
</feature>
<organism evidence="5 6">
    <name type="scientific">Spartinivicinus poritis</name>
    <dbReference type="NCBI Taxonomy" id="2994640"/>
    <lineage>
        <taxon>Bacteria</taxon>
        <taxon>Pseudomonadati</taxon>
        <taxon>Pseudomonadota</taxon>
        <taxon>Gammaproteobacteria</taxon>
        <taxon>Oceanospirillales</taxon>
        <taxon>Zooshikellaceae</taxon>
        <taxon>Spartinivicinus</taxon>
    </lineage>
</organism>
<evidence type="ECO:0000259" key="4">
    <source>
        <dbReference type="Pfam" id="PF00432"/>
    </source>
</evidence>
<dbReference type="Proteomes" id="UP001528823">
    <property type="component" value="Unassembled WGS sequence"/>
</dbReference>
<dbReference type="InterPro" id="IPR001330">
    <property type="entry name" value="Prenyltrans"/>
</dbReference>
<keyword evidence="6" id="KW-1185">Reference proteome</keyword>
<protein>
    <recommendedName>
        <fullName evidence="4">Prenyltransferase alpha-alpha toroid domain-containing protein</fullName>
    </recommendedName>
</protein>
<dbReference type="EMBL" id="JAPMOU010000006">
    <property type="protein sequence ID" value="MDE1461736.1"/>
    <property type="molecule type" value="Genomic_DNA"/>
</dbReference>
<dbReference type="Pfam" id="PF00432">
    <property type="entry name" value="Prenyltrans"/>
    <property type="match status" value="1"/>
</dbReference>
<sequence length="546" mass="57899">MKRFNLLICLVGVLAVSTQANEESTSLEIATVNGVAYLLQQQHPDGSWGSSAKNKLKHTAVVAESLSYLNVAGVPLQRAASWLGNTQPQDVEDAARQSLSLTKLGISHSTSLSYLISTYYQDTGSATGRASVWGPIKGYKFSTIDTSLGMLAILQQANTQLYLTASRYLLSRRNQAGLSSENGAGWGFATLSDKEKTTSKVMPTAFALIALTASDRFNTSADVVEAAQWLVSKQKANGLFGDDAIGNDADTVFTALALAKLTQVDGLESDVIEPAYQQAKQYLLDQLDTQGHIAKSALLTATALQAINSTQPSLKDTDDDGVPDLIETKLGHDPNKADAHKLVKGNGLNGEVATLPLQNIGVVKGLEINYPLNSGHGAVKVTSGSLPAGLSFSGDKLTGKTDQTGQFLIAFSVSDHGKVIKTGSASVYVITPDSDLDQDGLIASVEHLYGLNPFNKHDAQEDSDDDGVSNIDEFLAGTNPKGEGSLDTDNDLLPDYDEQLFYTDPNNPDTDGDNAGDGEEVADGRNPLVNEPAVLLINSSLILPIL</sequence>
<keyword evidence="3" id="KW-0732">Signal</keyword>
<comment type="caution">
    <text evidence="5">The sequence shown here is derived from an EMBL/GenBank/DDBJ whole genome shotgun (WGS) entry which is preliminary data.</text>
</comment>
<evidence type="ECO:0000313" key="6">
    <source>
        <dbReference type="Proteomes" id="UP001528823"/>
    </source>
</evidence>
<name>A0ABT5U5U4_9GAMM</name>
<evidence type="ECO:0000256" key="2">
    <source>
        <dbReference type="SAM" id="MobiDB-lite"/>
    </source>
</evidence>
<feature type="region of interest" description="Disordered" evidence="2">
    <location>
        <begin position="455"/>
        <end position="524"/>
    </location>
</feature>
<proteinExistence type="predicted"/>
<evidence type="ECO:0000256" key="3">
    <source>
        <dbReference type="SAM" id="SignalP"/>
    </source>
</evidence>
<keyword evidence="1" id="KW-0677">Repeat</keyword>
<feature type="chain" id="PRO_5047334267" description="Prenyltransferase alpha-alpha toroid domain-containing protein" evidence="3">
    <location>
        <begin position="21"/>
        <end position="546"/>
    </location>
</feature>
<dbReference type="Gene3D" id="1.50.10.20">
    <property type="match status" value="2"/>
</dbReference>
<feature type="domain" description="Prenyltransferase alpha-alpha toroid" evidence="4">
    <location>
        <begin position="173"/>
        <end position="296"/>
    </location>
</feature>
<gene>
    <name evidence="5" type="ORF">ORQ98_07125</name>
</gene>
<feature type="compositionally biased region" description="Acidic residues" evidence="2">
    <location>
        <begin position="510"/>
        <end position="521"/>
    </location>
</feature>
<evidence type="ECO:0000313" key="5">
    <source>
        <dbReference type="EMBL" id="MDE1461736.1"/>
    </source>
</evidence>
<feature type="signal peptide" evidence="3">
    <location>
        <begin position="1"/>
        <end position="20"/>
    </location>
</feature>